<dbReference type="Gene3D" id="3.10.450.50">
    <property type="match status" value="1"/>
</dbReference>
<dbReference type="RefSeq" id="WP_036834602.1">
    <property type="nucleotide sequence ID" value="NZ_AVPG01000014.1"/>
</dbReference>
<organism evidence="1 2">
    <name type="scientific">Pontibacillus litoralis JSM 072002</name>
    <dbReference type="NCBI Taxonomy" id="1385512"/>
    <lineage>
        <taxon>Bacteria</taxon>
        <taxon>Bacillati</taxon>
        <taxon>Bacillota</taxon>
        <taxon>Bacilli</taxon>
        <taxon>Bacillales</taxon>
        <taxon>Bacillaceae</taxon>
        <taxon>Pontibacillus</taxon>
    </lineage>
</organism>
<protein>
    <recommendedName>
        <fullName evidence="3">SEC-C motif-containing protein</fullName>
    </recommendedName>
</protein>
<evidence type="ECO:0000313" key="1">
    <source>
        <dbReference type="EMBL" id="KGX86355.1"/>
    </source>
</evidence>
<dbReference type="SUPFAM" id="SSF48452">
    <property type="entry name" value="TPR-like"/>
    <property type="match status" value="1"/>
</dbReference>
<keyword evidence="2" id="KW-1185">Reference proteome</keyword>
<proteinExistence type="predicted"/>
<accession>A0A0A5G5I7</accession>
<dbReference type="InterPro" id="IPR036915">
    <property type="entry name" value="Cyclin-like_sf"/>
</dbReference>
<dbReference type="OrthoDB" id="6399948at2"/>
<dbReference type="SUPFAM" id="SSF103642">
    <property type="entry name" value="Sec-C motif"/>
    <property type="match status" value="1"/>
</dbReference>
<comment type="caution">
    <text evidence="1">The sequence shown here is derived from an EMBL/GenBank/DDBJ whole genome shotgun (WGS) entry which is preliminary data.</text>
</comment>
<dbReference type="InterPro" id="IPR011990">
    <property type="entry name" value="TPR-like_helical_dom_sf"/>
</dbReference>
<dbReference type="Gene3D" id="1.25.40.10">
    <property type="entry name" value="Tetratricopeptide repeat domain"/>
    <property type="match status" value="1"/>
</dbReference>
<gene>
    <name evidence="1" type="ORF">N784_05235</name>
</gene>
<reference evidence="1 2" key="1">
    <citation type="submission" date="2013-08" db="EMBL/GenBank/DDBJ databases">
        <authorList>
            <person name="Huang J."/>
            <person name="Wang G."/>
        </authorList>
    </citation>
    <scope>NUCLEOTIDE SEQUENCE [LARGE SCALE GENOMIC DNA]</scope>
    <source>
        <strain evidence="1 2">JSM 072002</strain>
    </source>
</reference>
<dbReference type="eggNOG" id="COG3012">
    <property type="taxonomic scope" value="Bacteria"/>
</dbReference>
<evidence type="ECO:0000313" key="2">
    <source>
        <dbReference type="Proteomes" id="UP000030401"/>
    </source>
</evidence>
<dbReference type="Pfam" id="PF02810">
    <property type="entry name" value="SEC-C"/>
    <property type="match status" value="1"/>
</dbReference>
<dbReference type="eggNOG" id="COG0457">
    <property type="taxonomic scope" value="Bacteria"/>
</dbReference>
<name>A0A0A5G5I7_9BACI</name>
<evidence type="ECO:0008006" key="3">
    <source>
        <dbReference type="Google" id="ProtNLM"/>
    </source>
</evidence>
<dbReference type="STRING" id="1385512.N784_05235"/>
<dbReference type="SUPFAM" id="SSF47954">
    <property type="entry name" value="Cyclin-like"/>
    <property type="match status" value="1"/>
</dbReference>
<dbReference type="InterPro" id="IPR004027">
    <property type="entry name" value="SEC_C_motif"/>
</dbReference>
<dbReference type="Proteomes" id="UP000030401">
    <property type="component" value="Unassembled WGS sequence"/>
</dbReference>
<dbReference type="AlphaFoldDB" id="A0A0A5G5I7"/>
<sequence>MAKVNRNEACPCGSGKKYKKCCGKQSVVTSIHELVNQELWDNLNELCVYTMENDPAVKRKAYAEKVIQIMDVYHTAFYKPDSNGVRLIERFIEKNHASMKRKQTRESIEAWMDVEVGFFEIVCWGQDKVAEIKNSITGNRSMVVFTEEEAADERLRKADFFAGMIGKWGSCYRFLPFPLQLSKADYKKMMEIAQSLHEQTDSSSFEEVVVSRYIDIITQFVEEPVDTMAAMKELERDARYQEVLALFRMHSGLAHRRDVIAKAERYWLMYCLNYNIKGKKMGIYAAALEYLIRDSPLFGVREQCTQKKIADKYGVSVTSIGKRLADLDEIWPAFFAMEQQIVDDSFSEGMVTDDILPSTVLFPLAERSTYEVTERLNSHGDIEDEQQLRDLLDKYVEASFEPETKQQQAQLLVYEAMEQASDVRLNLIEQALQLDPYNSDANTVKAFYEEDDEQALKYSQTAIRAAKERVGEVFLQEEMGSLWGHLSARPYLRALAGLADLYEMFGMEEQSIHVLEDILEANTNDNQGIRYELIRLYLECEQYDQAKALRNTFAEDAHFSMLYNDVLIHIGLHASRAHIEKLIQKAISANPEVAVLLEHPTSIPRDDNWSAAAIQYAEKHSLAWYGHEHWLQ</sequence>
<dbReference type="EMBL" id="AVPG01000014">
    <property type="protein sequence ID" value="KGX86355.1"/>
    <property type="molecule type" value="Genomic_DNA"/>
</dbReference>